<keyword evidence="4" id="KW-0349">Heme</keyword>
<feature type="transmembrane region" description="Helical" evidence="13">
    <location>
        <begin position="93"/>
        <end position="117"/>
    </location>
</feature>
<dbReference type="GO" id="GO:0005886">
    <property type="term" value="C:plasma membrane"/>
    <property type="evidence" value="ECO:0007669"/>
    <property type="project" value="UniProtKB-SubCell"/>
</dbReference>
<dbReference type="GeneID" id="76207579"/>
<dbReference type="GO" id="GO:0046872">
    <property type="term" value="F:metal ion binding"/>
    <property type="evidence" value="ECO:0007669"/>
    <property type="project" value="UniProtKB-KW"/>
</dbReference>
<keyword evidence="5 13" id="KW-0812">Transmembrane</keyword>
<keyword evidence="18" id="KW-1185">Reference proteome</keyword>
<evidence type="ECO:0000256" key="12">
    <source>
        <dbReference type="ARBA" id="ARBA00023136"/>
    </source>
</evidence>
<dbReference type="InterPro" id="IPR051936">
    <property type="entry name" value="Heme-iron_electron_transfer"/>
</dbReference>
<evidence type="ECO:0000256" key="3">
    <source>
        <dbReference type="ARBA" id="ARBA00022475"/>
    </source>
</evidence>
<feature type="transmembrane region" description="Helical" evidence="13">
    <location>
        <begin position="184"/>
        <end position="203"/>
    </location>
</feature>
<evidence type="ECO:0000259" key="14">
    <source>
        <dbReference type="Pfam" id="PF02665"/>
    </source>
</evidence>
<reference evidence="15" key="4">
    <citation type="journal article" date="2023" name="Microbiol. Resour. Announc.">
        <title>Complete Genome Sequence of Vulcanisaeta souniana Strain IC-059, a Hyperthermophilic Archaeon Isolated from Hot Spring Water in Japan.</title>
        <authorList>
            <person name="Kato S."/>
            <person name="Itoh T."/>
            <person name="Wu L."/>
            <person name="Ma J."/>
            <person name="Ohkuma M."/>
        </authorList>
    </citation>
    <scope>NUCLEOTIDE SEQUENCE</scope>
    <source>
        <strain evidence="15">JCM 11219</strain>
    </source>
</reference>
<keyword evidence="3" id="KW-1003">Cell membrane</keyword>
<dbReference type="PANTHER" id="PTHR30598:SF3">
    <property type="entry name" value="RESPIRATORY NITRATE REDUCTASE 1 GAMMA CHAIN"/>
    <property type="match status" value="1"/>
</dbReference>
<reference evidence="16" key="2">
    <citation type="submission" date="2020-09" db="EMBL/GenBank/DDBJ databases">
        <authorList>
            <person name="Sun Q."/>
            <person name="Ohkuma M."/>
        </authorList>
    </citation>
    <scope>NUCLEOTIDE SEQUENCE</scope>
    <source>
        <strain evidence="16">JCM 11219</strain>
    </source>
</reference>
<dbReference type="OrthoDB" id="27932at2157"/>
<evidence type="ECO:0000256" key="5">
    <source>
        <dbReference type="ARBA" id="ARBA00022692"/>
    </source>
</evidence>
<feature type="domain" description="NarG-like" evidence="14">
    <location>
        <begin position="7"/>
        <end position="225"/>
    </location>
</feature>
<keyword evidence="7" id="KW-0249">Electron transport</keyword>
<dbReference type="GO" id="GO:0008940">
    <property type="term" value="F:nitrate reductase activity"/>
    <property type="evidence" value="ECO:0007669"/>
    <property type="project" value="InterPro"/>
</dbReference>
<protein>
    <submittedName>
        <fullName evidence="16">Nitrate reductase subunit gamma</fullName>
    </submittedName>
</protein>
<evidence type="ECO:0000256" key="9">
    <source>
        <dbReference type="ARBA" id="ARBA00023002"/>
    </source>
</evidence>
<dbReference type="NCBIfam" id="TIGR00351">
    <property type="entry name" value="narI"/>
    <property type="match status" value="1"/>
</dbReference>
<dbReference type="GO" id="GO:0009055">
    <property type="term" value="F:electron transfer activity"/>
    <property type="evidence" value="ECO:0007669"/>
    <property type="project" value="TreeGrafter"/>
</dbReference>
<evidence type="ECO:0000256" key="13">
    <source>
        <dbReference type="SAM" id="Phobius"/>
    </source>
</evidence>
<keyword evidence="2" id="KW-0813">Transport</keyword>
<dbReference type="FunFam" id="1.20.950.20:FF:000001">
    <property type="entry name" value="Respiratory nitrate reductase subunit gamma"/>
    <property type="match status" value="1"/>
</dbReference>
<evidence type="ECO:0000313" key="16">
    <source>
        <dbReference type="EMBL" id="GGI85857.1"/>
    </source>
</evidence>
<keyword evidence="10" id="KW-0408">Iron</keyword>
<evidence type="ECO:0000256" key="1">
    <source>
        <dbReference type="ARBA" id="ARBA00004651"/>
    </source>
</evidence>
<feature type="transmembrane region" description="Helical" evidence="13">
    <location>
        <begin position="129"/>
        <end position="149"/>
    </location>
</feature>
<reference evidence="16" key="1">
    <citation type="journal article" date="2014" name="Int. J. Syst. Evol. Microbiol.">
        <title>Complete genome sequence of Corynebacterium casei LMG S-19264T (=DSM 44701T), isolated from a smear-ripened cheese.</title>
        <authorList>
            <consortium name="US DOE Joint Genome Institute (JGI-PGF)"/>
            <person name="Walter F."/>
            <person name="Albersmeier A."/>
            <person name="Kalinowski J."/>
            <person name="Ruckert C."/>
        </authorList>
    </citation>
    <scope>NUCLEOTIDE SEQUENCE</scope>
    <source>
        <strain evidence="16">JCM 11219</strain>
    </source>
</reference>
<dbReference type="PANTHER" id="PTHR30598">
    <property type="entry name" value="NITRATE REDUCTASE PRIVATE CHAPERONE, REDOX ENZYME MATURATION PROTEIN REMP FAMILY"/>
    <property type="match status" value="1"/>
</dbReference>
<dbReference type="EMBL" id="AP026830">
    <property type="protein sequence ID" value="BDR92946.1"/>
    <property type="molecule type" value="Genomic_DNA"/>
</dbReference>
<gene>
    <name evidence="16" type="ORF">GCM10007112_23610</name>
    <name evidence="15" type="ORF">Vsou_20390</name>
</gene>
<proteinExistence type="predicted"/>
<dbReference type="EMBL" id="BMNM01000013">
    <property type="protein sequence ID" value="GGI85857.1"/>
    <property type="molecule type" value="Genomic_DNA"/>
</dbReference>
<comment type="subcellular location">
    <subcellularLocation>
        <location evidence="1">Cell membrane</location>
        <topology evidence="1">Multi-pass membrane protein</topology>
    </subcellularLocation>
</comment>
<keyword evidence="11" id="KW-0534">Nitrate assimilation</keyword>
<dbReference type="GO" id="GO:0009325">
    <property type="term" value="C:nitrate reductase complex"/>
    <property type="evidence" value="ECO:0007669"/>
    <property type="project" value="InterPro"/>
</dbReference>
<sequence length="235" mass="27104">MPSPLDEVLWVSLPYIVIVVFIGGHVYRYAVDQYAWASKSSELLEKRWLNMGSQLFHWGILIVILGHIVGLLVPPGVTQAMGITTEEYHRVAIVLGGASGLVAYLGAWILLLRRLLITRVRRTSDATDFLVLILIIVTMTLGLYNTLIYDVFVHPFPYRSTIGAWLRSVLTLQPNPNYMVDVPITFQLHIVFAYILFLVWPFTRLVHVWSYPIFYLRRAWIIYRRARRPEVVVHA</sequence>
<dbReference type="GO" id="GO:0019645">
    <property type="term" value="P:anaerobic electron transport chain"/>
    <property type="evidence" value="ECO:0007669"/>
    <property type="project" value="TreeGrafter"/>
</dbReference>
<dbReference type="Proteomes" id="UP000657075">
    <property type="component" value="Unassembled WGS sequence"/>
</dbReference>
<evidence type="ECO:0000256" key="11">
    <source>
        <dbReference type="ARBA" id="ARBA00023063"/>
    </source>
</evidence>
<feature type="transmembrane region" description="Helical" evidence="13">
    <location>
        <begin position="12"/>
        <end position="31"/>
    </location>
</feature>
<dbReference type="InterPro" id="IPR036197">
    <property type="entry name" value="NarG-like_sf"/>
</dbReference>
<dbReference type="AlphaFoldDB" id="A0A830EHQ5"/>
<keyword evidence="6" id="KW-0479">Metal-binding</keyword>
<dbReference type="RefSeq" id="WP_188604097.1">
    <property type="nucleotide sequence ID" value="NZ_AP026830.1"/>
</dbReference>
<evidence type="ECO:0000313" key="17">
    <source>
        <dbReference type="Proteomes" id="UP000657075"/>
    </source>
</evidence>
<reference evidence="18" key="3">
    <citation type="submission" date="2022-09" db="EMBL/GenBank/DDBJ databases">
        <title>Complete genome sequence of Vulcanisaeta souniana.</title>
        <authorList>
            <person name="Kato S."/>
            <person name="Itoh T."/>
            <person name="Ohkuma M."/>
        </authorList>
    </citation>
    <scope>NUCLEOTIDE SEQUENCE [LARGE SCALE GENOMIC DNA]</scope>
    <source>
        <strain evidence="18">JCM 11219</strain>
    </source>
</reference>
<dbReference type="GO" id="GO:0042128">
    <property type="term" value="P:nitrate assimilation"/>
    <property type="evidence" value="ECO:0007669"/>
    <property type="project" value="UniProtKB-KW"/>
</dbReference>
<keyword evidence="12 13" id="KW-0472">Membrane</keyword>
<dbReference type="InterPro" id="IPR003816">
    <property type="entry name" value="Nitrate_red_gam"/>
</dbReference>
<evidence type="ECO:0000256" key="7">
    <source>
        <dbReference type="ARBA" id="ARBA00022982"/>
    </source>
</evidence>
<dbReference type="Pfam" id="PF02665">
    <property type="entry name" value="Nitrate_red_gam"/>
    <property type="match status" value="1"/>
</dbReference>
<feature type="transmembrane region" description="Helical" evidence="13">
    <location>
        <begin position="55"/>
        <end position="73"/>
    </location>
</feature>
<keyword evidence="8 13" id="KW-1133">Transmembrane helix</keyword>
<accession>A0A830EHQ5</accession>
<organism evidence="16 17">
    <name type="scientific">Vulcanisaeta souniana JCM 11219</name>
    <dbReference type="NCBI Taxonomy" id="1293586"/>
    <lineage>
        <taxon>Archaea</taxon>
        <taxon>Thermoproteota</taxon>
        <taxon>Thermoprotei</taxon>
        <taxon>Thermoproteales</taxon>
        <taxon>Thermoproteaceae</taxon>
        <taxon>Vulcanisaeta</taxon>
    </lineage>
</organism>
<dbReference type="SUPFAM" id="SSF103501">
    <property type="entry name" value="Respiratory nitrate reductase 1 gamma chain"/>
    <property type="match status" value="1"/>
</dbReference>
<evidence type="ECO:0000256" key="6">
    <source>
        <dbReference type="ARBA" id="ARBA00022723"/>
    </source>
</evidence>
<keyword evidence="9" id="KW-0560">Oxidoreductase</keyword>
<dbReference type="InterPro" id="IPR023234">
    <property type="entry name" value="NarG-like_domain"/>
</dbReference>
<dbReference type="Gene3D" id="1.20.950.20">
    <property type="entry name" value="Transmembrane di-heme cytochromes, Chain C"/>
    <property type="match status" value="1"/>
</dbReference>
<evidence type="ECO:0000256" key="4">
    <source>
        <dbReference type="ARBA" id="ARBA00022617"/>
    </source>
</evidence>
<evidence type="ECO:0000313" key="18">
    <source>
        <dbReference type="Proteomes" id="UP001060771"/>
    </source>
</evidence>
<name>A0A830EHQ5_9CREN</name>
<dbReference type="Proteomes" id="UP001060771">
    <property type="component" value="Chromosome"/>
</dbReference>
<evidence type="ECO:0000256" key="8">
    <source>
        <dbReference type="ARBA" id="ARBA00022989"/>
    </source>
</evidence>
<evidence type="ECO:0000256" key="10">
    <source>
        <dbReference type="ARBA" id="ARBA00023004"/>
    </source>
</evidence>
<evidence type="ECO:0000313" key="15">
    <source>
        <dbReference type="EMBL" id="BDR92946.1"/>
    </source>
</evidence>
<dbReference type="GO" id="GO:0020037">
    <property type="term" value="F:heme binding"/>
    <property type="evidence" value="ECO:0007669"/>
    <property type="project" value="TreeGrafter"/>
</dbReference>
<evidence type="ECO:0000256" key="2">
    <source>
        <dbReference type="ARBA" id="ARBA00022448"/>
    </source>
</evidence>